<organism evidence="2 3">
    <name type="scientific">Dryococelus australis</name>
    <dbReference type="NCBI Taxonomy" id="614101"/>
    <lineage>
        <taxon>Eukaryota</taxon>
        <taxon>Metazoa</taxon>
        <taxon>Ecdysozoa</taxon>
        <taxon>Arthropoda</taxon>
        <taxon>Hexapoda</taxon>
        <taxon>Insecta</taxon>
        <taxon>Pterygota</taxon>
        <taxon>Neoptera</taxon>
        <taxon>Polyneoptera</taxon>
        <taxon>Phasmatodea</taxon>
        <taxon>Verophasmatodea</taxon>
        <taxon>Anareolatae</taxon>
        <taxon>Phasmatidae</taxon>
        <taxon>Eurycanthinae</taxon>
        <taxon>Dryococelus</taxon>
    </lineage>
</organism>
<dbReference type="Proteomes" id="UP001159363">
    <property type="component" value="Chromosome 2"/>
</dbReference>
<sequence length="151" mass="17087">MRRVCLFLLSSNITSLSILLTMLGHCLGKCFPTDSQKIWVCQNKNREQFQAVPYCSRSVQQRFLPNRKFHTFCSVPSSEDATDQNIGNLLLTTRQPCNIPLSNWLALSAENPPLMLGMKSGVAAEKEDSKYHNNGPPLPFNKFISRRLKSI</sequence>
<gene>
    <name evidence="2" type="ORF">PR048_006224</name>
</gene>
<evidence type="ECO:0000313" key="2">
    <source>
        <dbReference type="EMBL" id="KAJ8893624.1"/>
    </source>
</evidence>
<proteinExistence type="predicted"/>
<feature type="signal peptide" evidence="1">
    <location>
        <begin position="1"/>
        <end position="28"/>
    </location>
</feature>
<evidence type="ECO:0000313" key="3">
    <source>
        <dbReference type="Proteomes" id="UP001159363"/>
    </source>
</evidence>
<name>A0ABQ9IAD8_9NEOP</name>
<comment type="caution">
    <text evidence="2">The sequence shown here is derived from an EMBL/GenBank/DDBJ whole genome shotgun (WGS) entry which is preliminary data.</text>
</comment>
<keyword evidence="3" id="KW-1185">Reference proteome</keyword>
<dbReference type="EMBL" id="JARBHB010000002">
    <property type="protein sequence ID" value="KAJ8893624.1"/>
    <property type="molecule type" value="Genomic_DNA"/>
</dbReference>
<feature type="chain" id="PRO_5046972662" description="Secreted protein" evidence="1">
    <location>
        <begin position="29"/>
        <end position="151"/>
    </location>
</feature>
<evidence type="ECO:0000256" key="1">
    <source>
        <dbReference type="SAM" id="SignalP"/>
    </source>
</evidence>
<evidence type="ECO:0008006" key="4">
    <source>
        <dbReference type="Google" id="ProtNLM"/>
    </source>
</evidence>
<keyword evidence="1" id="KW-0732">Signal</keyword>
<reference evidence="2 3" key="1">
    <citation type="submission" date="2023-02" db="EMBL/GenBank/DDBJ databases">
        <title>LHISI_Scaffold_Assembly.</title>
        <authorList>
            <person name="Stuart O.P."/>
            <person name="Cleave R."/>
            <person name="Magrath M.J.L."/>
            <person name="Mikheyev A.S."/>
        </authorList>
    </citation>
    <scope>NUCLEOTIDE SEQUENCE [LARGE SCALE GENOMIC DNA]</scope>
    <source>
        <strain evidence="2">Daus_M_001</strain>
        <tissue evidence="2">Leg muscle</tissue>
    </source>
</reference>
<protein>
    <recommendedName>
        <fullName evidence="4">Secreted protein</fullName>
    </recommendedName>
</protein>
<accession>A0ABQ9IAD8</accession>